<evidence type="ECO:0000313" key="1">
    <source>
        <dbReference type="EMBL" id="PIO36374.1"/>
    </source>
</evidence>
<organism evidence="1 2">
    <name type="scientific">Aquarana catesbeiana</name>
    <name type="common">American bullfrog</name>
    <name type="synonym">Rana catesbeiana</name>
    <dbReference type="NCBI Taxonomy" id="8400"/>
    <lineage>
        <taxon>Eukaryota</taxon>
        <taxon>Metazoa</taxon>
        <taxon>Chordata</taxon>
        <taxon>Craniata</taxon>
        <taxon>Vertebrata</taxon>
        <taxon>Euteleostomi</taxon>
        <taxon>Amphibia</taxon>
        <taxon>Batrachia</taxon>
        <taxon>Anura</taxon>
        <taxon>Neobatrachia</taxon>
        <taxon>Ranoidea</taxon>
        <taxon>Ranidae</taxon>
        <taxon>Aquarana</taxon>
    </lineage>
</organism>
<evidence type="ECO:0000313" key="2">
    <source>
        <dbReference type="Proteomes" id="UP000228934"/>
    </source>
</evidence>
<proteinExistence type="predicted"/>
<dbReference type="AlphaFoldDB" id="A0A2G9S8F9"/>
<sequence>MIKNFSWKGTVEMLSSAAVPPTVRNASVIFHTALQSTLVWNISAAGNQMVRLL</sequence>
<keyword evidence="2" id="KW-1185">Reference proteome</keyword>
<dbReference type="EMBL" id="KV925205">
    <property type="protein sequence ID" value="PIO36374.1"/>
    <property type="molecule type" value="Genomic_DNA"/>
</dbReference>
<dbReference type="Proteomes" id="UP000228934">
    <property type="component" value="Unassembled WGS sequence"/>
</dbReference>
<gene>
    <name evidence="1" type="ORF">AB205_0193710</name>
</gene>
<protein>
    <submittedName>
        <fullName evidence="1">Uncharacterized protein</fullName>
    </submittedName>
</protein>
<name>A0A2G9S8F9_AQUCT</name>
<reference evidence="2" key="1">
    <citation type="journal article" date="2017" name="Nat. Commun.">
        <title>The North American bullfrog draft genome provides insight into hormonal regulation of long noncoding RNA.</title>
        <authorList>
            <person name="Hammond S.A."/>
            <person name="Warren R.L."/>
            <person name="Vandervalk B.P."/>
            <person name="Kucuk E."/>
            <person name="Khan H."/>
            <person name="Gibb E.A."/>
            <person name="Pandoh P."/>
            <person name="Kirk H."/>
            <person name="Zhao Y."/>
            <person name="Jones M."/>
            <person name="Mungall A.J."/>
            <person name="Coope R."/>
            <person name="Pleasance S."/>
            <person name="Moore R.A."/>
            <person name="Holt R.A."/>
            <person name="Round J.M."/>
            <person name="Ohora S."/>
            <person name="Walle B.V."/>
            <person name="Veldhoen N."/>
            <person name="Helbing C.C."/>
            <person name="Birol I."/>
        </authorList>
    </citation>
    <scope>NUCLEOTIDE SEQUENCE [LARGE SCALE GENOMIC DNA]</scope>
</reference>
<accession>A0A2G9S8F9</accession>